<gene>
    <name evidence="1" type="ORF">OCBIM_22011791mg</name>
</gene>
<organism evidence="1">
    <name type="scientific">Octopus bimaculoides</name>
    <name type="common">California two-spotted octopus</name>
    <dbReference type="NCBI Taxonomy" id="37653"/>
    <lineage>
        <taxon>Eukaryota</taxon>
        <taxon>Metazoa</taxon>
        <taxon>Spiralia</taxon>
        <taxon>Lophotrochozoa</taxon>
        <taxon>Mollusca</taxon>
        <taxon>Cephalopoda</taxon>
        <taxon>Coleoidea</taxon>
        <taxon>Octopodiformes</taxon>
        <taxon>Octopoda</taxon>
        <taxon>Incirrata</taxon>
        <taxon>Octopodidae</taxon>
        <taxon>Octopus</taxon>
    </lineage>
</organism>
<dbReference type="EMBL" id="KQ417832">
    <property type="protein sequence ID" value="KOF90120.1"/>
    <property type="molecule type" value="Genomic_DNA"/>
</dbReference>
<sequence>MATVRILIDQNTKNTSYHARFYCELHNDKAHHVVSSIQWRTMKNYAAFITARNGNQISQDRQYWHRCKTVNNLVLNIRKYGVDGHKC</sequence>
<evidence type="ECO:0000313" key="1">
    <source>
        <dbReference type="EMBL" id="KOF90120.1"/>
    </source>
</evidence>
<dbReference type="AlphaFoldDB" id="A0A0L8HN01"/>
<proteinExistence type="predicted"/>
<protein>
    <submittedName>
        <fullName evidence="1">Uncharacterized protein</fullName>
    </submittedName>
</protein>
<name>A0A0L8HN01_OCTBM</name>
<accession>A0A0L8HN01</accession>
<reference evidence="1" key="1">
    <citation type="submission" date="2015-07" db="EMBL/GenBank/DDBJ databases">
        <title>MeaNS - Measles Nucleotide Surveillance Program.</title>
        <authorList>
            <person name="Tran T."/>
            <person name="Druce J."/>
        </authorList>
    </citation>
    <scope>NUCLEOTIDE SEQUENCE</scope>
    <source>
        <strain evidence="1">UCB-OBI-ISO-001</strain>
        <tissue evidence="1">Gonad</tissue>
    </source>
</reference>